<dbReference type="OrthoDB" id="9799345at2"/>
<dbReference type="Gene3D" id="1.10.10.60">
    <property type="entry name" value="Homeodomain-like"/>
    <property type="match status" value="1"/>
</dbReference>
<evidence type="ECO:0000259" key="4">
    <source>
        <dbReference type="PROSITE" id="PS01124"/>
    </source>
</evidence>
<dbReference type="eggNOG" id="COG2207">
    <property type="taxonomic scope" value="Bacteria"/>
</dbReference>
<dbReference type="Pfam" id="PF12833">
    <property type="entry name" value="HTH_18"/>
    <property type="match status" value="1"/>
</dbReference>
<dbReference type="EMBL" id="CP001737">
    <property type="protein sequence ID" value="ACV77090.1"/>
    <property type="molecule type" value="Genomic_DNA"/>
</dbReference>
<keyword evidence="1" id="KW-0805">Transcription regulation</keyword>
<dbReference type="Pfam" id="PF14525">
    <property type="entry name" value="AraC_binding_2"/>
    <property type="match status" value="1"/>
</dbReference>
<protein>
    <submittedName>
        <fullName evidence="5">Transcriptional regulator, AraC family</fullName>
    </submittedName>
</protein>
<dbReference type="InParanoid" id="C8X8B4"/>
<sequence length="313" mass="34038">MTQPDDWSFRTHGRAEAYDAWSRMLSTTHLPWSITELVQDPQTGFGASVRRRHLADLVLVDCSCDPNAGVRGSHEIAGTDGGYLVMLMTLRGREVVRQGESQAALEPGSVVVWDSETPAEFLVREPLVKRSLLVPKAALAEVGARGELMTGSVLDATAPAVTLLSGYLDALSATIDQLPLGALPAARNATIELLAAALQEPVRVPQATAATRTVAEAYIDKHLRQQRLSAAEVSRAVGVSVRSLHRAFEDSGESVASFIRLRRLARARDDLLAGMSVGQVARRWHYTDPSHFSRSFKRHFGVNPSDLTPALDR</sequence>
<dbReference type="GO" id="GO:0043565">
    <property type="term" value="F:sequence-specific DNA binding"/>
    <property type="evidence" value="ECO:0007669"/>
    <property type="project" value="InterPro"/>
</dbReference>
<proteinExistence type="predicted"/>
<dbReference type="KEGG" id="nml:Namu_0675"/>
<accession>C8X8B4</accession>
<dbReference type="GO" id="GO:0003700">
    <property type="term" value="F:DNA-binding transcription factor activity"/>
    <property type="evidence" value="ECO:0007669"/>
    <property type="project" value="InterPro"/>
</dbReference>
<evidence type="ECO:0000256" key="3">
    <source>
        <dbReference type="ARBA" id="ARBA00023163"/>
    </source>
</evidence>
<keyword evidence="3" id="KW-0804">Transcription</keyword>
<evidence type="ECO:0000313" key="5">
    <source>
        <dbReference type="EMBL" id="ACV77090.1"/>
    </source>
</evidence>
<dbReference type="InterPro" id="IPR050204">
    <property type="entry name" value="AraC_XylS_family_regulators"/>
</dbReference>
<dbReference type="STRING" id="479431.Namu_0675"/>
<dbReference type="PROSITE" id="PS01124">
    <property type="entry name" value="HTH_ARAC_FAMILY_2"/>
    <property type="match status" value="1"/>
</dbReference>
<gene>
    <name evidence="5" type="ordered locus">Namu_0675</name>
</gene>
<organism evidence="5 6">
    <name type="scientific">Nakamurella multipartita (strain ATCC 700099 / DSM 44233 / CIP 104796 / JCM 9543 / NBRC 105858 / Y-104)</name>
    <name type="common">Microsphaera multipartita</name>
    <dbReference type="NCBI Taxonomy" id="479431"/>
    <lineage>
        <taxon>Bacteria</taxon>
        <taxon>Bacillati</taxon>
        <taxon>Actinomycetota</taxon>
        <taxon>Actinomycetes</taxon>
        <taxon>Nakamurellales</taxon>
        <taxon>Nakamurellaceae</taxon>
        <taxon>Nakamurella</taxon>
    </lineage>
</organism>
<dbReference type="SUPFAM" id="SSF46689">
    <property type="entry name" value="Homeodomain-like"/>
    <property type="match status" value="1"/>
</dbReference>
<dbReference type="InterPro" id="IPR009057">
    <property type="entry name" value="Homeodomain-like_sf"/>
</dbReference>
<evidence type="ECO:0000256" key="1">
    <source>
        <dbReference type="ARBA" id="ARBA00023015"/>
    </source>
</evidence>
<dbReference type="PANTHER" id="PTHR46796:SF6">
    <property type="entry name" value="ARAC SUBFAMILY"/>
    <property type="match status" value="1"/>
</dbReference>
<dbReference type="InterPro" id="IPR018060">
    <property type="entry name" value="HTH_AraC"/>
</dbReference>
<dbReference type="Proteomes" id="UP000002218">
    <property type="component" value="Chromosome"/>
</dbReference>
<dbReference type="AlphaFoldDB" id="C8X8B4"/>
<dbReference type="PANTHER" id="PTHR46796">
    <property type="entry name" value="HTH-TYPE TRANSCRIPTIONAL ACTIVATOR RHAS-RELATED"/>
    <property type="match status" value="1"/>
</dbReference>
<evidence type="ECO:0000313" key="6">
    <source>
        <dbReference type="Proteomes" id="UP000002218"/>
    </source>
</evidence>
<evidence type="ECO:0000256" key="2">
    <source>
        <dbReference type="ARBA" id="ARBA00023125"/>
    </source>
</evidence>
<dbReference type="HOGENOM" id="CLU_049704_4_2_11"/>
<dbReference type="InterPro" id="IPR035418">
    <property type="entry name" value="AraC-bd_2"/>
</dbReference>
<name>C8X8B4_NAKMY</name>
<dbReference type="SMART" id="SM00342">
    <property type="entry name" value="HTH_ARAC"/>
    <property type="match status" value="1"/>
</dbReference>
<reference evidence="6" key="1">
    <citation type="submission" date="2009-09" db="EMBL/GenBank/DDBJ databases">
        <title>The complete genome of Nakamurella multipartita DSM 44233.</title>
        <authorList>
            <consortium name="US DOE Joint Genome Institute (JGI-PGF)"/>
            <person name="Lucas S."/>
            <person name="Copeland A."/>
            <person name="Lapidus A."/>
            <person name="Glavina del Rio T."/>
            <person name="Dalin E."/>
            <person name="Tice H."/>
            <person name="Bruce D."/>
            <person name="Goodwin L."/>
            <person name="Pitluck S."/>
            <person name="Kyrpides N."/>
            <person name="Mavromatis K."/>
            <person name="Ivanova N."/>
            <person name="Ovchinnikova G."/>
            <person name="Sims D."/>
            <person name="Meincke L."/>
            <person name="Brettin T."/>
            <person name="Detter J.C."/>
            <person name="Han C."/>
            <person name="Larimer F."/>
            <person name="Land M."/>
            <person name="Hauser L."/>
            <person name="Markowitz V."/>
            <person name="Cheng J.-F."/>
            <person name="Hugenholtz P."/>
            <person name="Woyke T."/>
            <person name="Wu D."/>
            <person name="Klenk H.-P."/>
            <person name="Eisen J.A."/>
        </authorList>
    </citation>
    <scope>NUCLEOTIDE SEQUENCE [LARGE SCALE GENOMIC DNA]</scope>
    <source>
        <strain evidence="6">ATCC 700099 / DSM 44233 / CIP 104796 / JCM 9543 / NBRC 105858 / Y-104</strain>
    </source>
</reference>
<keyword evidence="6" id="KW-1185">Reference proteome</keyword>
<feature type="domain" description="HTH araC/xylS-type" evidence="4">
    <location>
        <begin position="213"/>
        <end position="310"/>
    </location>
</feature>
<keyword evidence="2" id="KW-0238">DNA-binding</keyword>
<dbReference type="RefSeq" id="WP_015746006.1">
    <property type="nucleotide sequence ID" value="NC_013235.1"/>
</dbReference>
<reference evidence="5 6" key="2">
    <citation type="journal article" date="2010" name="Stand. Genomic Sci.">
        <title>Complete genome sequence of Nakamurella multipartita type strain (Y-104).</title>
        <authorList>
            <person name="Tice H."/>
            <person name="Mayilraj S."/>
            <person name="Sims D."/>
            <person name="Lapidus A."/>
            <person name="Nolan M."/>
            <person name="Lucas S."/>
            <person name="Glavina Del Rio T."/>
            <person name="Copeland A."/>
            <person name="Cheng J.F."/>
            <person name="Meincke L."/>
            <person name="Bruce D."/>
            <person name="Goodwin L."/>
            <person name="Pitluck S."/>
            <person name="Ivanova N."/>
            <person name="Mavromatis K."/>
            <person name="Ovchinnikova G."/>
            <person name="Pati A."/>
            <person name="Chen A."/>
            <person name="Palaniappan K."/>
            <person name="Land M."/>
            <person name="Hauser L."/>
            <person name="Chang Y.J."/>
            <person name="Jeffries C.D."/>
            <person name="Detter J.C."/>
            <person name="Brettin T."/>
            <person name="Rohde M."/>
            <person name="Goker M."/>
            <person name="Bristow J."/>
            <person name="Eisen J.A."/>
            <person name="Markowitz V."/>
            <person name="Hugenholtz P."/>
            <person name="Kyrpides N.C."/>
            <person name="Klenk H.P."/>
            <person name="Chen F."/>
        </authorList>
    </citation>
    <scope>NUCLEOTIDE SEQUENCE [LARGE SCALE GENOMIC DNA]</scope>
    <source>
        <strain evidence="6">ATCC 700099 / DSM 44233 / CIP 104796 / JCM 9543 / NBRC 105858 / Y-104</strain>
    </source>
</reference>